<dbReference type="InterPro" id="IPR026898">
    <property type="entry name" value="PrsW"/>
</dbReference>
<dbReference type="Pfam" id="PF13367">
    <property type="entry name" value="PrsW-protease"/>
    <property type="match status" value="1"/>
</dbReference>
<feature type="transmembrane region" description="Helical" evidence="2">
    <location>
        <begin position="80"/>
        <end position="101"/>
    </location>
</feature>
<accession>A0ABR9W1Z2</accession>
<evidence type="ECO:0000256" key="1">
    <source>
        <dbReference type="SAM" id="MobiDB-lite"/>
    </source>
</evidence>
<reference evidence="3 4" key="1">
    <citation type="submission" date="2020-10" db="EMBL/GenBank/DDBJ databases">
        <title>Draft genome and description of Brachybacterium epidermidis sp nov.</title>
        <authorList>
            <person name="Boxberger M."/>
            <person name="La Scola B."/>
        </authorList>
    </citation>
    <scope>NUCLEOTIDE SEQUENCE [LARGE SCALE GENOMIC DNA]</scope>
    <source>
        <strain evidence="3 4">Marseille-Q2903</strain>
    </source>
</reference>
<feature type="transmembrane region" description="Helical" evidence="2">
    <location>
        <begin position="143"/>
        <end position="168"/>
    </location>
</feature>
<dbReference type="PANTHER" id="PTHR36844">
    <property type="entry name" value="PROTEASE PRSW"/>
    <property type="match status" value="1"/>
</dbReference>
<dbReference type="EMBL" id="JADEYR010000010">
    <property type="protein sequence ID" value="MBE9404451.1"/>
    <property type="molecule type" value="Genomic_DNA"/>
</dbReference>
<feature type="transmembrane region" description="Helical" evidence="2">
    <location>
        <begin position="287"/>
        <end position="308"/>
    </location>
</feature>
<sequence>MNRTDAPARTPAGAPGQQPGPLPPRGAPGPVRRDGQGPPGPDPRNDGYGYDVDRVDPRGPVRLGDARTPRVRRRRAWLQWLVWGGSILGLLLVAAGVYLFAIRPLGFGTSLVAFTAALVPVTIVLLAIWWLDRYTPQPRLTLVYAFIWGAAGSVGLTLFFGGFFTAWISPPEPEAITAEFLGAVIQAPVVEEFTKSLGLIALLCWGRRFIGGPIDGVVYAALIAGGFAFTENILYFGQSFHQAQAMGEVAVFWQTFYLRGLLSPFAHVSFTALCGLGLGIAAERRSLMLYFGLGIGGLSLGMVLHALWNGSAFFIEVDPADPLAGFLRYYLTVQVPIFVLLAAIAIWLRVRERRILRRQLSEYGRAGWFSPDEVTMLLSMRRRRKAEKWAGRHGALARMGMRDLIRAAVELALDRHSVLFGRPTRRSRMRERELLEIITADRRLIGALTAPVVREVTRPAADGAAAPAGRAASAVCA</sequence>
<comment type="caution">
    <text evidence="3">The sequence shown here is derived from an EMBL/GenBank/DDBJ whole genome shotgun (WGS) entry which is preliminary data.</text>
</comment>
<feature type="compositionally biased region" description="Basic and acidic residues" evidence="1">
    <location>
        <begin position="51"/>
        <end position="65"/>
    </location>
</feature>
<dbReference type="Proteomes" id="UP000644727">
    <property type="component" value="Unassembled WGS sequence"/>
</dbReference>
<feature type="transmembrane region" description="Helical" evidence="2">
    <location>
        <begin position="217"/>
        <end position="236"/>
    </location>
</feature>
<keyword evidence="3" id="KW-0378">Hydrolase</keyword>
<keyword evidence="2" id="KW-0812">Transmembrane</keyword>
<feature type="compositionally biased region" description="Low complexity" evidence="1">
    <location>
        <begin position="1"/>
        <end position="17"/>
    </location>
</feature>
<protein>
    <submittedName>
        <fullName evidence="3">PrsW family intramembrane metalloprotease</fullName>
    </submittedName>
</protein>
<organism evidence="3 4">
    <name type="scientific">Brachybacterium epidermidis</name>
    <dbReference type="NCBI Taxonomy" id="2781983"/>
    <lineage>
        <taxon>Bacteria</taxon>
        <taxon>Bacillati</taxon>
        <taxon>Actinomycetota</taxon>
        <taxon>Actinomycetes</taxon>
        <taxon>Micrococcales</taxon>
        <taxon>Dermabacteraceae</taxon>
        <taxon>Brachybacterium</taxon>
    </lineage>
</organism>
<keyword evidence="3" id="KW-0482">Metalloprotease</keyword>
<proteinExistence type="predicted"/>
<feature type="compositionally biased region" description="Pro residues" evidence="1">
    <location>
        <begin position="18"/>
        <end position="27"/>
    </location>
</feature>
<gene>
    <name evidence="3" type="ORF">IOE58_09770</name>
</gene>
<feature type="transmembrane region" description="Helical" evidence="2">
    <location>
        <begin position="107"/>
        <end position="131"/>
    </location>
</feature>
<evidence type="ECO:0000313" key="3">
    <source>
        <dbReference type="EMBL" id="MBE9404451.1"/>
    </source>
</evidence>
<feature type="transmembrane region" description="Helical" evidence="2">
    <location>
        <begin position="256"/>
        <end position="280"/>
    </location>
</feature>
<dbReference type="RefSeq" id="WP_193866199.1">
    <property type="nucleotide sequence ID" value="NZ_JADEYR010000010.1"/>
</dbReference>
<keyword evidence="4" id="KW-1185">Reference proteome</keyword>
<keyword evidence="2" id="KW-1133">Transmembrane helix</keyword>
<evidence type="ECO:0000313" key="4">
    <source>
        <dbReference type="Proteomes" id="UP000644727"/>
    </source>
</evidence>
<name>A0ABR9W1Z2_9MICO</name>
<dbReference type="GO" id="GO:0008237">
    <property type="term" value="F:metallopeptidase activity"/>
    <property type="evidence" value="ECO:0007669"/>
    <property type="project" value="UniProtKB-KW"/>
</dbReference>
<feature type="transmembrane region" description="Helical" evidence="2">
    <location>
        <begin position="180"/>
        <end position="205"/>
    </location>
</feature>
<feature type="region of interest" description="Disordered" evidence="1">
    <location>
        <begin position="1"/>
        <end position="65"/>
    </location>
</feature>
<feature type="transmembrane region" description="Helical" evidence="2">
    <location>
        <begin position="328"/>
        <end position="348"/>
    </location>
</feature>
<keyword evidence="2" id="KW-0472">Membrane</keyword>
<dbReference type="PANTHER" id="PTHR36844:SF1">
    <property type="entry name" value="PROTEASE PRSW"/>
    <property type="match status" value="1"/>
</dbReference>
<keyword evidence="3" id="KW-0645">Protease</keyword>
<evidence type="ECO:0000256" key="2">
    <source>
        <dbReference type="SAM" id="Phobius"/>
    </source>
</evidence>